<evidence type="ECO:0000259" key="3">
    <source>
        <dbReference type="SMART" id="SM00661"/>
    </source>
</evidence>
<reference evidence="4 5" key="1">
    <citation type="submission" date="2019-04" db="EMBL/GenBank/DDBJ databases">
        <title>High contiguity whole genome sequence and gene annotation resource for two Venturia nashicola isolates.</title>
        <authorList>
            <person name="Prokchorchik M."/>
            <person name="Won K."/>
            <person name="Lee Y."/>
            <person name="Choi E.D."/>
            <person name="Segonzac C."/>
            <person name="Sohn K.H."/>
        </authorList>
    </citation>
    <scope>NUCLEOTIDE SEQUENCE [LARGE SCALE GENOMIC DNA]</scope>
    <source>
        <strain evidence="4 5">PRI2</strain>
    </source>
</reference>
<organism evidence="4 5">
    <name type="scientific">Venturia nashicola</name>
    <dbReference type="NCBI Taxonomy" id="86259"/>
    <lineage>
        <taxon>Eukaryota</taxon>
        <taxon>Fungi</taxon>
        <taxon>Dikarya</taxon>
        <taxon>Ascomycota</taxon>
        <taxon>Pezizomycotina</taxon>
        <taxon>Dothideomycetes</taxon>
        <taxon>Pleosporomycetidae</taxon>
        <taxon>Venturiales</taxon>
        <taxon>Venturiaceae</taxon>
        <taxon>Venturia</taxon>
    </lineage>
</organism>
<keyword evidence="1" id="KW-0539">Nucleus</keyword>
<evidence type="ECO:0000313" key="4">
    <source>
        <dbReference type="EMBL" id="TID14521.1"/>
    </source>
</evidence>
<dbReference type="Gene3D" id="2.20.25.10">
    <property type="match status" value="1"/>
</dbReference>
<proteinExistence type="predicted"/>
<evidence type="ECO:0000256" key="1">
    <source>
        <dbReference type="ARBA" id="ARBA00023242"/>
    </source>
</evidence>
<dbReference type="PANTHER" id="PTHR11239">
    <property type="entry name" value="DNA-DIRECTED RNA POLYMERASE"/>
    <property type="match status" value="1"/>
</dbReference>
<gene>
    <name evidence="4" type="ORF">E6O75_ATG08667</name>
</gene>
<protein>
    <submittedName>
        <fullName evidence="4">DNA-directed RNA polymeras-like protein II subunit RPB9</fullName>
    </submittedName>
</protein>
<dbReference type="GO" id="GO:0006283">
    <property type="term" value="P:transcription-coupled nucleotide-excision repair"/>
    <property type="evidence" value="ECO:0007669"/>
    <property type="project" value="TreeGrafter"/>
</dbReference>
<dbReference type="SMART" id="SM00661">
    <property type="entry name" value="RPOL9"/>
    <property type="match status" value="1"/>
</dbReference>
<accession>A0A4Z1NUU4</accession>
<dbReference type="AlphaFoldDB" id="A0A4Z1NUU4"/>
<dbReference type="InterPro" id="IPR001529">
    <property type="entry name" value="Zn_ribbon_RPB9"/>
</dbReference>
<dbReference type="GO" id="GO:0003899">
    <property type="term" value="F:DNA-directed RNA polymerase activity"/>
    <property type="evidence" value="ECO:0007669"/>
    <property type="project" value="InterPro"/>
</dbReference>
<dbReference type="Proteomes" id="UP000298493">
    <property type="component" value="Unassembled WGS sequence"/>
</dbReference>
<dbReference type="Pfam" id="PF02150">
    <property type="entry name" value="Zn_ribbon_RPB9"/>
    <property type="match status" value="1"/>
</dbReference>
<feature type="compositionally biased region" description="Polar residues" evidence="2">
    <location>
        <begin position="163"/>
        <end position="173"/>
    </location>
</feature>
<dbReference type="GO" id="GO:0006367">
    <property type="term" value="P:transcription initiation at RNA polymerase II promoter"/>
    <property type="evidence" value="ECO:0007669"/>
    <property type="project" value="TreeGrafter"/>
</dbReference>
<feature type="region of interest" description="Disordered" evidence="2">
    <location>
        <begin position="133"/>
        <end position="180"/>
    </location>
</feature>
<feature type="domain" description="DNA-directed RNA polymerase II subunit RPB9-like zinc ribbon" evidence="3">
    <location>
        <begin position="20"/>
        <end position="73"/>
    </location>
</feature>
<evidence type="ECO:0000256" key="2">
    <source>
        <dbReference type="SAM" id="MobiDB-lite"/>
    </source>
</evidence>
<feature type="compositionally biased region" description="Polar residues" evidence="2">
    <location>
        <begin position="133"/>
        <end position="153"/>
    </location>
</feature>
<comment type="caution">
    <text evidence="4">The sequence shown here is derived from an EMBL/GenBank/DDBJ whole genome shotgun (WGS) entry which is preliminary data.</text>
</comment>
<dbReference type="SUPFAM" id="SSF57783">
    <property type="entry name" value="Zinc beta-ribbon"/>
    <property type="match status" value="1"/>
</dbReference>
<keyword evidence="5" id="KW-1185">Reference proteome</keyword>
<dbReference type="STRING" id="86259.A0A4Z1NUU4"/>
<dbReference type="GO" id="GO:0005665">
    <property type="term" value="C:RNA polymerase II, core complex"/>
    <property type="evidence" value="ECO:0007669"/>
    <property type="project" value="TreeGrafter"/>
</dbReference>
<name>A0A4Z1NUU4_9PEZI</name>
<dbReference type="GO" id="GO:0001193">
    <property type="term" value="P:maintenance of transcriptional fidelity during transcription elongation by RNA polymerase II"/>
    <property type="evidence" value="ECO:0007669"/>
    <property type="project" value="TreeGrafter"/>
</dbReference>
<evidence type="ECO:0000313" key="5">
    <source>
        <dbReference type="Proteomes" id="UP000298493"/>
    </source>
</evidence>
<sequence>MSSPEANGEEEKAAGKITFRFCRECANMLYPKEDFETNTLEFACKTCTYTMPAETACVFRHQLSNTVGATSGVTQDVAQDPTVGLPSLPDFCTLCGQEIFCEICGQETDRGFFLEVDEGTDPAANAAQTGLMTPRSMSADSTPQDLATSQQLIEQLHLGQQGHHPSTDSQNSKEGGAMRS</sequence>
<dbReference type="OrthoDB" id="282270at2759"/>
<dbReference type="PANTHER" id="PTHR11239:SF1">
    <property type="entry name" value="DNA-DIRECTED RNA POLYMERASE II SUBUNIT RPB9"/>
    <property type="match status" value="1"/>
</dbReference>
<dbReference type="EMBL" id="SNSC02000022">
    <property type="protein sequence ID" value="TID14521.1"/>
    <property type="molecule type" value="Genomic_DNA"/>
</dbReference>
<dbReference type="InterPro" id="IPR012164">
    <property type="entry name" value="Rpa12/Rpb9/Rpc10/TFS"/>
</dbReference>